<dbReference type="RefSeq" id="WP_007060810.1">
    <property type="nucleotide sequence ID" value="NZ_ACVI01000026.1"/>
</dbReference>
<dbReference type="AlphaFoldDB" id="C6PT08"/>
<dbReference type="eggNOG" id="ENOG50327G6">
    <property type="taxonomic scope" value="Bacteria"/>
</dbReference>
<dbReference type="EMBL" id="ACVI01000026">
    <property type="protein sequence ID" value="EET87643.1"/>
    <property type="molecule type" value="Genomic_DNA"/>
</dbReference>
<comment type="caution">
    <text evidence="1">The sequence shown here is derived from an EMBL/GenBank/DDBJ whole genome shotgun (WGS) entry which is preliminary data.</text>
</comment>
<evidence type="ECO:0000313" key="1">
    <source>
        <dbReference type="EMBL" id="EET87643.1"/>
    </source>
</evidence>
<accession>C6PT08</accession>
<dbReference type="Proteomes" id="UP000004198">
    <property type="component" value="Unassembled WGS sequence"/>
</dbReference>
<evidence type="ECO:0000313" key="2">
    <source>
        <dbReference type="Proteomes" id="UP000004198"/>
    </source>
</evidence>
<organism evidence="1 2">
    <name type="scientific">Clostridium carboxidivorans P7</name>
    <dbReference type="NCBI Taxonomy" id="536227"/>
    <lineage>
        <taxon>Bacteria</taxon>
        <taxon>Bacillati</taxon>
        <taxon>Bacillota</taxon>
        <taxon>Clostridia</taxon>
        <taxon>Eubacteriales</taxon>
        <taxon>Clostridiaceae</taxon>
        <taxon>Clostridium</taxon>
    </lineage>
</organism>
<name>C6PT08_9CLOT</name>
<reference evidence="1 2" key="1">
    <citation type="submission" date="2009-06" db="EMBL/GenBank/DDBJ databases">
        <title>The draft genome of Clostridium carboxidivorans P7.</title>
        <authorList>
            <consortium name="US DOE Joint Genome Institute (JGI-PGF)"/>
            <person name="Lucas S."/>
            <person name="Copeland A."/>
            <person name="Lapidus A."/>
            <person name="Glavina del Rio T."/>
            <person name="Tice H."/>
            <person name="Bruce D."/>
            <person name="Goodwin L."/>
            <person name="Pitluck S."/>
            <person name="Larimer F."/>
            <person name="Land M.L."/>
            <person name="Hauser L."/>
            <person name="Hemme C.L."/>
        </authorList>
    </citation>
    <scope>NUCLEOTIDE SEQUENCE [LARGE SCALE GENOMIC DNA]</scope>
    <source>
        <strain evidence="1 2">P7</strain>
    </source>
</reference>
<dbReference type="PATRIC" id="fig|536227.13.peg.3417"/>
<dbReference type="KEGG" id="cck:Ccar_16290"/>
<sequence length="190" mass="22531">MKCKNLIKENHNVYMIDGNNFKLDLENDSVMQKYEKVNSVNIINVVNNFLKTQDEHFNKIISSIEELVEKYGIDYFMFGEGKQVSIENLALIYNLKNRNSCVDCNLKVFYNDGRYSNDSRVSYMIEFSEGSSGDNYGFSFYRYFKYSEFYKIENMLEEYFSSDSDGIEDRKAINKCVNNIKNRLDYYYSK</sequence>
<proteinExistence type="predicted"/>
<gene>
    <name evidence="1" type="ORF">CcarbDRAFT_1925</name>
</gene>
<dbReference type="OrthoDB" id="1957788at2"/>
<keyword evidence="2" id="KW-1185">Reference proteome</keyword>
<protein>
    <submittedName>
        <fullName evidence="1">Uncharacterized protein</fullName>
    </submittedName>
</protein>